<evidence type="ECO:0000259" key="1">
    <source>
        <dbReference type="PROSITE" id="PS00022"/>
    </source>
</evidence>
<evidence type="ECO:0000313" key="3">
    <source>
        <dbReference type="EMBL" id="VDO59663.1"/>
    </source>
</evidence>
<dbReference type="Proteomes" id="UP000050761">
    <property type="component" value="Unassembled WGS sequence"/>
</dbReference>
<evidence type="ECO:0000313" key="5">
    <source>
        <dbReference type="WBParaSite" id="HPBE_0000403601-mRNA-1"/>
    </source>
</evidence>
<evidence type="ECO:0000259" key="2">
    <source>
        <dbReference type="PROSITE" id="PS01186"/>
    </source>
</evidence>
<feature type="domain" description="EGF-like" evidence="1 2">
    <location>
        <begin position="35"/>
        <end position="46"/>
    </location>
</feature>
<evidence type="ECO:0000313" key="4">
    <source>
        <dbReference type="Proteomes" id="UP000050761"/>
    </source>
</evidence>
<dbReference type="PROSITE" id="PS00022">
    <property type="entry name" value="EGF_1"/>
    <property type="match status" value="1"/>
</dbReference>
<organism evidence="4 5">
    <name type="scientific">Heligmosomoides polygyrus</name>
    <name type="common">Parasitic roundworm</name>
    <dbReference type="NCBI Taxonomy" id="6339"/>
    <lineage>
        <taxon>Eukaryota</taxon>
        <taxon>Metazoa</taxon>
        <taxon>Ecdysozoa</taxon>
        <taxon>Nematoda</taxon>
        <taxon>Chromadorea</taxon>
        <taxon>Rhabditida</taxon>
        <taxon>Rhabditina</taxon>
        <taxon>Rhabditomorpha</taxon>
        <taxon>Strongyloidea</taxon>
        <taxon>Heligmosomidae</taxon>
        <taxon>Heligmosomoides</taxon>
    </lineage>
</organism>
<dbReference type="WBParaSite" id="HPBE_0000403601-mRNA-1">
    <property type="protein sequence ID" value="HPBE_0000403601-mRNA-1"/>
    <property type="gene ID" value="HPBE_0000403601"/>
</dbReference>
<gene>
    <name evidence="3" type="ORF">HPBE_LOCUS4037</name>
</gene>
<dbReference type="PROSITE" id="PS01186">
    <property type="entry name" value="EGF_2"/>
    <property type="match status" value="1"/>
</dbReference>
<accession>A0A3P7Y3Y3</accession>
<keyword evidence="4" id="KW-1185">Reference proteome</keyword>
<dbReference type="AlphaFoldDB" id="A0A183FCZ4"/>
<dbReference type="OrthoDB" id="5858639at2759"/>
<dbReference type="EMBL" id="UZAH01025180">
    <property type="protein sequence ID" value="VDO59663.1"/>
    <property type="molecule type" value="Genomic_DNA"/>
</dbReference>
<name>A0A183FCZ4_HELPZ</name>
<protein>
    <submittedName>
        <fullName evidence="5">EGF-like domain-containing protein</fullName>
    </submittedName>
</protein>
<reference evidence="3 4" key="1">
    <citation type="submission" date="2018-11" db="EMBL/GenBank/DDBJ databases">
        <authorList>
            <consortium name="Pathogen Informatics"/>
        </authorList>
    </citation>
    <scope>NUCLEOTIDE SEQUENCE [LARGE SCALE GENOMIC DNA]</scope>
</reference>
<proteinExistence type="predicted"/>
<reference evidence="5" key="2">
    <citation type="submission" date="2019-09" db="UniProtKB">
        <authorList>
            <consortium name="WormBaseParasite"/>
        </authorList>
    </citation>
    <scope>IDENTIFICATION</scope>
</reference>
<dbReference type="InterPro" id="IPR000742">
    <property type="entry name" value="EGF"/>
</dbReference>
<sequence length="90" mass="10125">MLNKHYGCLDKCEKDPQAAKCENGGIPHPRDCTRCLCPNGYAGTLCDKRPESPKCGATLQASTSYQDLVSEIGYERKPEEADFELCYYWI</sequence>
<accession>A0A183FCZ4</accession>